<dbReference type="SUPFAM" id="SSF55785">
    <property type="entry name" value="PYP-like sensor domain (PAS domain)"/>
    <property type="match status" value="1"/>
</dbReference>
<evidence type="ECO:0000256" key="2">
    <source>
        <dbReference type="ARBA" id="ARBA00015125"/>
    </source>
</evidence>
<dbReference type="PANTHER" id="PTHR44757:SF2">
    <property type="entry name" value="BIOFILM ARCHITECTURE MAINTENANCE PROTEIN MBAA"/>
    <property type="match status" value="1"/>
</dbReference>
<dbReference type="Pfam" id="PF08448">
    <property type="entry name" value="PAS_4"/>
    <property type="match status" value="1"/>
</dbReference>
<dbReference type="Gene3D" id="3.30.450.20">
    <property type="entry name" value="PAS domain"/>
    <property type="match status" value="1"/>
</dbReference>
<dbReference type="InterPro" id="IPR044398">
    <property type="entry name" value="Globin-sensor_dom"/>
</dbReference>
<dbReference type="STRING" id="1748243.Tel_14510"/>
<sequence length="729" mass="82648">MNWDNRFLNQEVNAFLEIDCQQLKLVERYQGVLTQGAQSFADVFYQYLFKFPATSKMLAEYSRKGGDLDRLNQKQVSHLFSLMTHQNDPAYLERLKHIGEVHYERNIDPVWILGAYRLYQNHIHAIIHDSAEVQPLDRGPLADCLNKLLFRDMGLMLEGYWYAATHSLQDEKNKVDDLQRQISDLLTNIPQLIWSIDVINNKPIYISPTVEEISPLSMKLPIPCLAWTVKCDRPKVEAAWTRALKGEKAEVESRVHAPEGKLRWFKRTFHPFIDASGNVVRIDGIMEEITETKLARNRLERMATTDSLTGLANRALWFDHIKQSIAVARREAGKQVVVMLLDLNHFKYINDTLGHPAGDLVLRQVSNRLQGVLRDGDTLARLGGDEFALLLPMVNDARAAAIKVAQKIQACFREPYMFGGNELYLGVAIGITRYPDNGQDADTLVRCADMAMYTCKRANAAYQFYQTGLDEPYRKQIHLVSNIKKALRQNEFELHYQPKVILSNGQTNGLEALIRWHHPEQGRLLPNEFIPVAEQMGLMKELTEWVIATALRQNKAWLVSGINTTVAVNVSARSFQDHHFVRSVKNALEMADVSADCLELEITENTLMSNIDFAADIIRSLSDIGVKVAIDDFGTGYSSLAYLKRLPIDQLKIDKSFVKNMDRDDNDAAIVRSVIDLGHNLGFKVVAEGVERPQPMQMLKNLGCDIAQGYHISRPMPTVATTSWLSQAG</sequence>
<dbReference type="InterPro" id="IPR043128">
    <property type="entry name" value="Rev_trsase/Diguanyl_cyclase"/>
</dbReference>
<accession>A0A0S2TGH2</accession>
<dbReference type="CDD" id="cd01068">
    <property type="entry name" value="globin_sensor"/>
    <property type="match status" value="1"/>
</dbReference>
<evidence type="ECO:0000313" key="9">
    <source>
        <dbReference type="Proteomes" id="UP000055136"/>
    </source>
</evidence>
<dbReference type="InterPro" id="IPR035919">
    <property type="entry name" value="EAL_sf"/>
</dbReference>
<dbReference type="NCBIfam" id="TIGR00254">
    <property type="entry name" value="GGDEF"/>
    <property type="match status" value="1"/>
</dbReference>
<dbReference type="InterPro" id="IPR039379">
    <property type="entry name" value="Protoglobin_sensor_dom"/>
</dbReference>
<dbReference type="CDD" id="cd01949">
    <property type="entry name" value="GGDEF"/>
    <property type="match status" value="1"/>
</dbReference>
<organism evidence="8 9">
    <name type="scientific">Candidatus Tenderia electrophaga</name>
    <dbReference type="NCBI Taxonomy" id="1748243"/>
    <lineage>
        <taxon>Bacteria</taxon>
        <taxon>Pseudomonadati</taxon>
        <taxon>Pseudomonadota</taxon>
        <taxon>Gammaproteobacteria</taxon>
        <taxon>Candidatus Tenderiales</taxon>
        <taxon>Candidatus Tenderiaceae</taxon>
        <taxon>Candidatus Tenderia</taxon>
    </lineage>
</organism>
<dbReference type="Gene3D" id="1.10.490.10">
    <property type="entry name" value="Globins"/>
    <property type="match status" value="1"/>
</dbReference>
<dbReference type="EC" id="3.1.4.52" evidence="1"/>
<dbReference type="PROSITE" id="PS50883">
    <property type="entry name" value="EAL"/>
    <property type="match status" value="1"/>
</dbReference>
<dbReference type="GO" id="GO:0071111">
    <property type="term" value="F:cyclic-guanylate-specific phosphodiesterase activity"/>
    <property type="evidence" value="ECO:0007669"/>
    <property type="project" value="UniProtKB-EC"/>
</dbReference>
<dbReference type="InterPro" id="IPR012292">
    <property type="entry name" value="Globin/Proto"/>
</dbReference>
<dbReference type="InterPro" id="IPR029787">
    <property type="entry name" value="Nucleotide_cyclase"/>
</dbReference>
<dbReference type="PROSITE" id="PS50887">
    <property type="entry name" value="GGDEF"/>
    <property type="match status" value="1"/>
</dbReference>
<protein>
    <recommendedName>
        <fullName evidence="2">Diguanylate cyclase DosC</fullName>
        <ecNumber evidence="1">3.1.4.52</ecNumber>
    </recommendedName>
    <alternativeName>
        <fullName evidence="4">Direct oxygen-sensing cyclase</fullName>
    </alternativeName>
</protein>
<dbReference type="Proteomes" id="UP000055136">
    <property type="component" value="Chromosome"/>
</dbReference>
<dbReference type="Pfam" id="PF00990">
    <property type="entry name" value="GGDEF"/>
    <property type="match status" value="1"/>
</dbReference>
<dbReference type="InterPro" id="IPR009050">
    <property type="entry name" value="Globin-like_sf"/>
</dbReference>
<dbReference type="InterPro" id="IPR035965">
    <property type="entry name" value="PAS-like_dom_sf"/>
</dbReference>
<feature type="domain" description="PAC" evidence="5">
    <location>
        <begin position="249"/>
        <end position="301"/>
    </location>
</feature>
<evidence type="ECO:0000256" key="3">
    <source>
        <dbReference type="ARBA" id="ARBA00022636"/>
    </source>
</evidence>
<dbReference type="Pfam" id="PF00563">
    <property type="entry name" value="EAL"/>
    <property type="match status" value="1"/>
</dbReference>
<dbReference type="PROSITE" id="PS50113">
    <property type="entry name" value="PAC"/>
    <property type="match status" value="1"/>
</dbReference>
<dbReference type="SUPFAM" id="SSF55073">
    <property type="entry name" value="Nucleotide cyclase"/>
    <property type="match status" value="1"/>
</dbReference>
<evidence type="ECO:0000256" key="1">
    <source>
        <dbReference type="ARBA" id="ARBA00012282"/>
    </source>
</evidence>
<feature type="domain" description="GGDEF" evidence="7">
    <location>
        <begin position="334"/>
        <end position="467"/>
    </location>
</feature>
<dbReference type="InterPro" id="IPR052155">
    <property type="entry name" value="Biofilm_reg_signaling"/>
</dbReference>
<reference evidence="8" key="1">
    <citation type="submission" date="2015-10" db="EMBL/GenBank/DDBJ databases">
        <title>Description of Candidatus Tenderia electrophaga gen. nov, sp. nov., an Uncultivated Electroautotroph from a Biocathode Enrichment.</title>
        <authorList>
            <person name="Eddie B.J."/>
            <person name="Malanoski A.P."/>
            <person name="Wang Z."/>
            <person name="Hall R.J."/>
            <person name="Oh S.D."/>
            <person name="Heiner C."/>
            <person name="Lin B."/>
            <person name="Strycharz-Glaven S.M."/>
        </authorList>
    </citation>
    <scope>NUCLEOTIDE SEQUENCE [LARGE SCALE GENOMIC DNA]</scope>
    <source>
        <strain evidence="8">NRL1</strain>
    </source>
</reference>
<dbReference type="Gene3D" id="3.30.70.270">
    <property type="match status" value="1"/>
</dbReference>
<dbReference type="InterPro" id="IPR000700">
    <property type="entry name" value="PAS-assoc_C"/>
</dbReference>
<dbReference type="Pfam" id="PF11563">
    <property type="entry name" value="Protoglobin"/>
    <property type="match status" value="1"/>
</dbReference>
<dbReference type="SUPFAM" id="SSF141868">
    <property type="entry name" value="EAL domain-like"/>
    <property type="match status" value="1"/>
</dbReference>
<name>A0A0S2TGH2_9GAMM</name>
<dbReference type="InterPro" id="IPR013656">
    <property type="entry name" value="PAS_4"/>
</dbReference>
<dbReference type="SMART" id="SM00267">
    <property type="entry name" value="GGDEF"/>
    <property type="match status" value="1"/>
</dbReference>
<dbReference type="GO" id="GO:0020037">
    <property type="term" value="F:heme binding"/>
    <property type="evidence" value="ECO:0007669"/>
    <property type="project" value="InterPro"/>
</dbReference>
<dbReference type="Gene3D" id="3.20.20.450">
    <property type="entry name" value="EAL domain"/>
    <property type="match status" value="1"/>
</dbReference>
<evidence type="ECO:0000256" key="4">
    <source>
        <dbReference type="ARBA" id="ARBA00029839"/>
    </source>
</evidence>
<dbReference type="InterPro" id="IPR001633">
    <property type="entry name" value="EAL_dom"/>
</dbReference>
<dbReference type="InterPro" id="IPR000160">
    <property type="entry name" value="GGDEF_dom"/>
</dbReference>
<evidence type="ECO:0000259" key="5">
    <source>
        <dbReference type="PROSITE" id="PS50113"/>
    </source>
</evidence>
<dbReference type="FunFam" id="3.20.20.450:FF:000001">
    <property type="entry name" value="Cyclic di-GMP phosphodiesterase yahA"/>
    <property type="match status" value="1"/>
</dbReference>
<proteinExistence type="predicted"/>
<dbReference type="SUPFAM" id="SSF46458">
    <property type="entry name" value="Globin-like"/>
    <property type="match status" value="1"/>
</dbReference>
<evidence type="ECO:0000259" key="7">
    <source>
        <dbReference type="PROSITE" id="PS50887"/>
    </source>
</evidence>
<dbReference type="CDD" id="cd01948">
    <property type="entry name" value="EAL"/>
    <property type="match status" value="1"/>
</dbReference>
<dbReference type="GO" id="GO:0019825">
    <property type="term" value="F:oxygen binding"/>
    <property type="evidence" value="ECO:0007669"/>
    <property type="project" value="InterPro"/>
</dbReference>
<evidence type="ECO:0000313" key="8">
    <source>
        <dbReference type="EMBL" id="ALP54256.1"/>
    </source>
</evidence>
<gene>
    <name evidence="8" type="ORF">Tel_14510</name>
</gene>
<keyword evidence="9" id="KW-1185">Reference proteome</keyword>
<evidence type="ECO:0000259" key="6">
    <source>
        <dbReference type="PROSITE" id="PS50883"/>
    </source>
</evidence>
<dbReference type="SMART" id="SM00052">
    <property type="entry name" value="EAL"/>
    <property type="match status" value="1"/>
</dbReference>
<dbReference type="AlphaFoldDB" id="A0A0S2TGH2"/>
<keyword evidence="3" id="KW-0973">c-di-GMP</keyword>
<feature type="domain" description="EAL" evidence="6">
    <location>
        <begin position="476"/>
        <end position="729"/>
    </location>
</feature>
<dbReference type="EMBL" id="CP013099">
    <property type="protein sequence ID" value="ALP54256.1"/>
    <property type="molecule type" value="Genomic_DNA"/>
</dbReference>
<dbReference type="PANTHER" id="PTHR44757">
    <property type="entry name" value="DIGUANYLATE CYCLASE DGCP"/>
    <property type="match status" value="1"/>
</dbReference>
<dbReference type="KEGG" id="tee:Tel_14510"/>